<dbReference type="Gene3D" id="1.20.1250.20">
    <property type="entry name" value="MFS general substrate transporter like domains"/>
    <property type="match status" value="1"/>
</dbReference>
<evidence type="ECO:0000256" key="7">
    <source>
        <dbReference type="SAM" id="Phobius"/>
    </source>
</evidence>
<feature type="transmembrane region" description="Helical" evidence="7">
    <location>
        <begin position="381"/>
        <end position="406"/>
    </location>
</feature>
<evidence type="ECO:0000313" key="10">
    <source>
        <dbReference type="Proteomes" id="UP000000771"/>
    </source>
</evidence>
<dbReference type="AlphaFoldDB" id="C7M2M2"/>
<reference evidence="9 10" key="1">
    <citation type="journal article" date="2009" name="Stand. Genomic Sci.">
        <title>Complete genome sequence of Acidimicrobium ferrooxidans type strain (ICP).</title>
        <authorList>
            <person name="Clum A."/>
            <person name="Nolan M."/>
            <person name="Lang E."/>
            <person name="Glavina Del Rio T."/>
            <person name="Tice H."/>
            <person name="Copeland A."/>
            <person name="Cheng J.F."/>
            <person name="Lucas S."/>
            <person name="Chen F."/>
            <person name="Bruce D."/>
            <person name="Goodwin L."/>
            <person name="Pitluck S."/>
            <person name="Ivanova N."/>
            <person name="Mavrommatis K."/>
            <person name="Mikhailova N."/>
            <person name="Pati A."/>
            <person name="Chen A."/>
            <person name="Palaniappan K."/>
            <person name="Goker M."/>
            <person name="Spring S."/>
            <person name="Land M."/>
            <person name="Hauser L."/>
            <person name="Chang Y.J."/>
            <person name="Jeffries C.C."/>
            <person name="Chain P."/>
            <person name="Bristow J."/>
            <person name="Eisen J.A."/>
            <person name="Markowitz V."/>
            <person name="Hugenholtz P."/>
            <person name="Kyrpides N.C."/>
            <person name="Klenk H.P."/>
            <person name="Lapidus A."/>
        </authorList>
    </citation>
    <scope>NUCLEOTIDE SEQUENCE [LARGE SCALE GENOMIC DNA]</scope>
    <source>
        <strain evidence="10">DSM 10331 / JCM 15462 / NBRC 103882 / ICP</strain>
    </source>
</reference>
<dbReference type="SUPFAM" id="SSF103473">
    <property type="entry name" value="MFS general substrate transporter"/>
    <property type="match status" value="1"/>
</dbReference>
<feature type="transmembrane region" description="Helical" evidence="7">
    <location>
        <begin position="55"/>
        <end position="75"/>
    </location>
</feature>
<sequence>MAGGRGERRGFADARAALRVRRFSAWWVAQLLSGIGSWAQAVAIPWYVLERTGSASAVGIVTTLQFLPVLVLSLFGGAIADRVSRRGLLLVTQLLLAFWAAMLGFLVASHEAPIWVVDILALAIGATNAINNPTQQAFLPELVPRELLAPAIALNSVQFNAARMIGGAVGGALIAALGVAAALWVNAVSFLPVVAVLILIASHSARAVRRERPAGSMLSELGSGLRFVIGAAPVRSVVLVFGFVGLFGFNWQVAVPLVARFALHEHANGLGLLMGALGAGALVASLLASALGQATQRRLVVAGTALGLSLIGLGLARSMLVAGLLLVAGGFFGVLASVSANTRLQMLAPPTLRGRVMAIYVLLMGGTTPVGAFVLGELASWLGSAWAVLVFGVATAAGVVAASLWGRQRSGSSGQRAATAPID</sequence>
<dbReference type="GO" id="GO:0022857">
    <property type="term" value="F:transmembrane transporter activity"/>
    <property type="evidence" value="ECO:0007669"/>
    <property type="project" value="InterPro"/>
</dbReference>
<feature type="transmembrane region" description="Helical" evidence="7">
    <location>
        <begin position="190"/>
        <end position="208"/>
    </location>
</feature>
<accession>C7M2M2</accession>
<dbReference type="InterPro" id="IPR020846">
    <property type="entry name" value="MFS_dom"/>
</dbReference>
<dbReference type="HOGENOM" id="CLU_034180_11_2_11"/>
<dbReference type="KEGG" id="afo:Afer_0297"/>
<evidence type="ECO:0000256" key="6">
    <source>
        <dbReference type="ARBA" id="ARBA00023136"/>
    </source>
</evidence>
<gene>
    <name evidence="9" type="ordered locus">Afer_0297</name>
</gene>
<dbReference type="STRING" id="525909.Afer_0297"/>
<dbReference type="InterPro" id="IPR036259">
    <property type="entry name" value="MFS_trans_sf"/>
</dbReference>
<keyword evidence="4 7" id="KW-0812">Transmembrane</keyword>
<feature type="transmembrane region" description="Helical" evidence="7">
    <location>
        <begin position="25"/>
        <end position="49"/>
    </location>
</feature>
<keyword evidence="3" id="KW-1003">Cell membrane</keyword>
<keyword evidence="6 7" id="KW-0472">Membrane</keyword>
<feature type="transmembrane region" description="Helical" evidence="7">
    <location>
        <begin position="269"/>
        <end position="292"/>
    </location>
</feature>
<dbReference type="PANTHER" id="PTHR23513:SF11">
    <property type="entry name" value="STAPHYLOFERRIN A TRANSPORTER"/>
    <property type="match status" value="1"/>
</dbReference>
<feature type="transmembrane region" description="Helical" evidence="7">
    <location>
        <begin position="299"/>
        <end position="316"/>
    </location>
</feature>
<keyword evidence="5 7" id="KW-1133">Transmembrane helix</keyword>
<keyword evidence="2" id="KW-0813">Transport</keyword>
<feature type="transmembrane region" description="Helical" evidence="7">
    <location>
        <begin position="356"/>
        <end position="375"/>
    </location>
</feature>
<dbReference type="GO" id="GO:0005886">
    <property type="term" value="C:plasma membrane"/>
    <property type="evidence" value="ECO:0007669"/>
    <property type="project" value="UniProtKB-SubCell"/>
</dbReference>
<feature type="domain" description="Major facilitator superfamily (MFS) profile" evidence="8">
    <location>
        <begin position="22"/>
        <end position="410"/>
    </location>
</feature>
<evidence type="ECO:0000313" key="9">
    <source>
        <dbReference type="EMBL" id="ACU53266.1"/>
    </source>
</evidence>
<evidence type="ECO:0000256" key="1">
    <source>
        <dbReference type="ARBA" id="ARBA00004651"/>
    </source>
</evidence>
<dbReference type="InterPro" id="IPR010290">
    <property type="entry name" value="TM_effector"/>
</dbReference>
<dbReference type="PROSITE" id="PS50850">
    <property type="entry name" value="MFS"/>
    <property type="match status" value="1"/>
</dbReference>
<dbReference type="Proteomes" id="UP000000771">
    <property type="component" value="Chromosome"/>
</dbReference>
<evidence type="ECO:0000256" key="3">
    <source>
        <dbReference type="ARBA" id="ARBA00022475"/>
    </source>
</evidence>
<organism evidence="9 10">
    <name type="scientific">Acidimicrobium ferrooxidans (strain DSM 10331 / JCM 15462 / NBRC 103882 / ICP)</name>
    <dbReference type="NCBI Taxonomy" id="525909"/>
    <lineage>
        <taxon>Bacteria</taxon>
        <taxon>Bacillati</taxon>
        <taxon>Actinomycetota</taxon>
        <taxon>Acidimicrobiia</taxon>
        <taxon>Acidimicrobiales</taxon>
        <taxon>Acidimicrobiaceae</taxon>
        <taxon>Acidimicrobium</taxon>
    </lineage>
</organism>
<evidence type="ECO:0000256" key="2">
    <source>
        <dbReference type="ARBA" id="ARBA00022448"/>
    </source>
</evidence>
<feature type="transmembrane region" description="Helical" evidence="7">
    <location>
        <begin position="322"/>
        <end position="344"/>
    </location>
</feature>
<dbReference type="Pfam" id="PF05977">
    <property type="entry name" value="MFS_3"/>
    <property type="match status" value="1"/>
</dbReference>
<dbReference type="CDD" id="cd06173">
    <property type="entry name" value="MFS_MefA_like"/>
    <property type="match status" value="1"/>
</dbReference>
<evidence type="ECO:0000256" key="4">
    <source>
        <dbReference type="ARBA" id="ARBA00022692"/>
    </source>
</evidence>
<proteinExistence type="predicted"/>
<dbReference type="EMBL" id="CP001631">
    <property type="protein sequence ID" value="ACU53266.1"/>
    <property type="molecule type" value="Genomic_DNA"/>
</dbReference>
<feature type="transmembrane region" description="Helical" evidence="7">
    <location>
        <begin position="87"/>
        <end position="106"/>
    </location>
</feature>
<evidence type="ECO:0000259" key="8">
    <source>
        <dbReference type="PROSITE" id="PS50850"/>
    </source>
</evidence>
<feature type="transmembrane region" description="Helical" evidence="7">
    <location>
        <begin position="228"/>
        <end position="249"/>
    </location>
</feature>
<keyword evidence="10" id="KW-1185">Reference proteome</keyword>
<protein>
    <submittedName>
        <fullName evidence="9">Major facilitator superfamily MFS_1</fullName>
    </submittedName>
</protein>
<evidence type="ECO:0000256" key="5">
    <source>
        <dbReference type="ARBA" id="ARBA00022989"/>
    </source>
</evidence>
<comment type="subcellular location">
    <subcellularLocation>
        <location evidence="1">Cell membrane</location>
        <topology evidence="1">Multi-pass membrane protein</topology>
    </subcellularLocation>
</comment>
<dbReference type="eggNOG" id="COG2814">
    <property type="taxonomic scope" value="Bacteria"/>
</dbReference>
<name>C7M2M2_ACIFD</name>
<dbReference type="PANTHER" id="PTHR23513">
    <property type="entry name" value="INTEGRAL MEMBRANE EFFLUX PROTEIN-RELATED"/>
    <property type="match status" value="1"/>
</dbReference>